<accession>A0A2S9XGD6</accession>
<reference evidence="1 2" key="1">
    <citation type="submission" date="2018-03" db="EMBL/GenBank/DDBJ databases">
        <title>Draft Genome Sequences of the Obligatory Marine Myxobacteria Enhygromyxa salina SWB007.</title>
        <authorList>
            <person name="Poehlein A."/>
            <person name="Moghaddam J.A."/>
            <person name="Harms H."/>
            <person name="Alanjari M."/>
            <person name="Koenig G.M."/>
            <person name="Daniel R."/>
            <person name="Schaeberle T.F."/>
        </authorList>
    </citation>
    <scope>NUCLEOTIDE SEQUENCE [LARGE SCALE GENOMIC DNA]</scope>
    <source>
        <strain evidence="1 2">SWB007</strain>
    </source>
</reference>
<dbReference type="AlphaFoldDB" id="A0A2S9XGD6"/>
<protein>
    <submittedName>
        <fullName evidence="1">Uncharacterized protein</fullName>
    </submittedName>
</protein>
<evidence type="ECO:0000313" key="1">
    <source>
        <dbReference type="EMBL" id="PRP91925.1"/>
    </source>
</evidence>
<gene>
    <name evidence="1" type="ORF">ENSA7_81830</name>
</gene>
<organism evidence="1 2">
    <name type="scientific">Enhygromyxa salina</name>
    <dbReference type="NCBI Taxonomy" id="215803"/>
    <lineage>
        <taxon>Bacteria</taxon>
        <taxon>Pseudomonadati</taxon>
        <taxon>Myxococcota</taxon>
        <taxon>Polyangia</taxon>
        <taxon>Nannocystales</taxon>
        <taxon>Nannocystaceae</taxon>
        <taxon>Enhygromyxa</taxon>
    </lineage>
</organism>
<dbReference type="EMBL" id="PVNL01000167">
    <property type="protein sequence ID" value="PRP91925.1"/>
    <property type="molecule type" value="Genomic_DNA"/>
</dbReference>
<comment type="caution">
    <text evidence="1">The sequence shown here is derived from an EMBL/GenBank/DDBJ whole genome shotgun (WGS) entry which is preliminary data.</text>
</comment>
<proteinExistence type="predicted"/>
<sequence>MRISRCREVPFAPWINWRPEEGRFDAHLWDEDAGARTVLTDVTTGVLEVLLDGLQAGSPDVDALGRRVAFSSVDDPQTVCWGRVD</sequence>
<dbReference type="Proteomes" id="UP000238823">
    <property type="component" value="Unassembled WGS sequence"/>
</dbReference>
<evidence type="ECO:0000313" key="2">
    <source>
        <dbReference type="Proteomes" id="UP000238823"/>
    </source>
</evidence>
<name>A0A2S9XGD6_9BACT</name>